<sequence length="129" mass="14206">MMQTELLTKRNIATIGEEITHELGAELINNYRQAHPNDVKAHIVGKEILSQILAQPGCAGIQFFNAINEFGQKTLVYVGLDQNGKQLVNYSVVTTDAQIQNEKGIVADRAVPSGDDPCFGDDFGWFIID</sequence>
<reference evidence="2" key="1">
    <citation type="submission" date="2016-04" db="EMBL/GenBank/DDBJ databases">
        <authorList>
            <person name="Chen L."/>
            <person name="Zhuang W."/>
            <person name="Wang G."/>
        </authorList>
    </citation>
    <scope>NUCLEOTIDE SEQUENCE [LARGE SCALE GENOMIC DNA]</scope>
    <source>
        <strain evidence="2">208</strain>
    </source>
</reference>
<dbReference type="RefSeq" id="WP_081167377.1">
    <property type="nucleotide sequence ID" value="NZ_LWBP01000192.1"/>
</dbReference>
<organism evidence="1 2">
    <name type="scientific">Niastella populi</name>
    <dbReference type="NCBI Taxonomy" id="550983"/>
    <lineage>
        <taxon>Bacteria</taxon>
        <taxon>Pseudomonadati</taxon>
        <taxon>Bacteroidota</taxon>
        <taxon>Chitinophagia</taxon>
        <taxon>Chitinophagales</taxon>
        <taxon>Chitinophagaceae</taxon>
        <taxon>Niastella</taxon>
    </lineage>
</organism>
<dbReference type="EMBL" id="LWBP01000192">
    <property type="protein sequence ID" value="OQP57494.1"/>
    <property type="molecule type" value="Genomic_DNA"/>
</dbReference>
<protein>
    <submittedName>
        <fullName evidence="1">Uncharacterized protein</fullName>
    </submittedName>
</protein>
<dbReference type="AlphaFoldDB" id="A0A1V9FGL8"/>
<dbReference type="OrthoDB" id="661524at2"/>
<keyword evidence="2" id="KW-1185">Reference proteome</keyword>
<evidence type="ECO:0000313" key="1">
    <source>
        <dbReference type="EMBL" id="OQP57494.1"/>
    </source>
</evidence>
<gene>
    <name evidence="1" type="ORF">A4R26_24285</name>
</gene>
<dbReference type="STRING" id="550983.A4R26_24285"/>
<accession>A0A1V9FGL8</accession>
<comment type="caution">
    <text evidence="1">The sequence shown here is derived from an EMBL/GenBank/DDBJ whole genome shotgun (WGS) entry which is preliminary data.</text>
</comment>
<proteinExistence type="predicted"/>
<name>A0A1V9FGL8_9BACT</name>
<evidence type="ECO:0000313" key="2">
    <source>
        <dbReference type="Proteomes" id="UP000192276"/>
    </source>
</evidence>
<dbReference type="Proteomes" id="UP000192276">
    <property type="component" value="Unassembled WGS sequence"/>
</dbReference>